<keyword evidence="2" id="KW-1185">Reference proteome</keyword>
<gene>
    <name evidence="1" type="ORF">L210DRAFT_719644</name>
</gene>
<organism evidence="1 2">
    <name type="scientific">Boletus edulis BED1</name>
    <dbReference type="NCBI Taxonomy" id="1328754"/>
    <lineage>
        <taxon>Eukaryota</taxon>
        <taxon>Fungi</taxon>
        <taxon>Dikarya</taxon>
        <taxon>Basidiomycota</taxon>
        <taxon>Agaricomycotina</taxon>
        <taxon>Agaricomycetes</taxon>
        <taxon>Agaricomycetidae</taxon>
        <taxon>Boletales</taxon>
        <taxon>Boletineae</taxon>
        <taxon>Boletaceae</taxon>
        <taxon>Boletoideae</taxon>
        <taxon>Boletus</taxon>
    </lineage>
</organism>
<proteinExistence type="predicted"/>
<dbReference type="EMBL" id="WHUW01000072">
    <property type="protein sequence ID" value="KAF8428496.1"/>
    <property type="molecule type" value="Genomic_DNA"/>
</dbReference>
<comment type="caution">
    <text evidence="1">The sequence shown here is derived from an EMBL/GenBank/DDBJ whole genome shotgun (WGS) entry which is preliminary data.</text>
</comment>
<name>A0AAD4G940_BOLED</name>
<reference evidence="1" key="1">
    <citation type="submission" date="2019-10" db="EMBL/GenBank/DDBJ databases">
        <authorList>
            <consortium name="DOE Joint Genome Institute"/>
            <person name="Kuo A."/>
            <person name="Miyauchi S."/>
            <person name="Kiss E."/>
            <person name="Drula E."/>
            <person name="Kohler A."/>
            <person name="Sanchez-Garcia M."/>
            <person name="Andreopoulos B."/>
            <person name="Barry K.W."/>
            <person name="Bonito G."/>
            <person name="Buee M."/>
            <person name="Carver A."/>
            <person name="Chen C."/>
            <person name="Cichocki N."/>
            <person name="Clum A."/>
            <person name="Culley D."/>
            <person name="Crous P.W."/>
            <person name="Fauchery L."/>
            <person name="Girlanda M."/>
            <person name="Hayes R."/>
            <person name="Keri Z."/>
            <person name="LaButti K."/>
            <person name="Lipzen A."/>
            <person name="Lombard V."/>
            <person name="Magnuson J."/>
            <person name="Maillard F."/>
            <person name="Morin E."/>
            <person name="Murat C."/>
            <person name="Nolan M."/>
            <person name="Ohm R."/>
            <person name="Pangilinan J."/>
            <person name="Pereira M."/>
            <person name="Perotto S."/>
            <person name="Peter M."/>
            <person name="Riley R."/>
            <person name="Sitrit Y."/>
            <person name="Stielow B."/>
            <person name="Szollosi G."/>
            <person name="Zifcakova L."/>
            <person name="Stursova M."/>
            <person name="Spatafora J.W."/>
            <person name="Tedersoo L."/>
            <person name="Vaario L.-M."/>
            <person name="Yamada A."/>
            <person name="Yan M."/>
            <person name="Wang P."/>
            <person name="Xu J."/>
            <person name="Bruns T."/>
            <person name="Baldrian P."/>
            <person name="Vilgalys R."/>
            <person name="Henrissat B."/>
            <person name="Grigoriev I.V."/>
            <person name="Hibbett D."/>
            <person name="Nagy L.G."/>
            <person name="Martin F.M."/>
        </authorList>
    </citation>
    <scope>NUCLEOTIDE SEQUENCE</scope>
    <source>
        <strain evidence="1">BED1</strain>
    </source>
</reference>
<dbReference type="Proteomes" id="UP001194468">
    <property type="component" value="Unassembled WGS sequence"/>
</dbReference>
<sequence>MRLYSAICGDLVPKFTTFIVENDIRYVGSGLGFLVYGHLCFVLDTYRSPSFRHLSLGSPWCSRLAGDHAKQLLAHQCRARGLIRFNGHRLWVNTKTIGFDQRISHSYSGLQGDDTTCQRGT</sequence>
<evidence type="ECO:0000313" key="2">
    <source>
        <dbReference type="Proteomes" id="UP001194468"/>
    </source>
</evidence>
<evidence type="ECO:0000313" key="1">
    <source>
        <dbReference type="EMBL" id="KAF8428496.1"/>
    </source>
</evidence>
<dbReference type="AlphaFoldDB" id="A0AAD4G940"/>
<reference evidence="1" key="2">
    <citation type="journal article" date="2020" name="Nat. Commun.">
        <title>Large-scale genome sequencing of mycorrhizal fungi provides insights into the early evolution of symbiotic traits.</title>
        <authorList>
            <person name="Miyauchi S."/>
            <person name="Kiss E."/>
            <person name="Kuo A."/>
            <person name="Drula E."/>
            <person name="Kohler A."/>
            <person name="Sanchez-Garcia M."/>
            <person name="Morin E."/>
            <person name="Andreopoulos B."/>
            <person name="Barry K.W."/>
            <person name="Bonito G."/>
            <person name="Buee M."/>
            <person name="Carver A."/>
            <person name="Chen C."/>
            <person name="Cichocki N."/>
            <person name="Clum A."/>
            <person name="Culley D."/>
            <person name="Crous P.W."/>
            <person name="Fauchery L."/>
            <person name="Girlanda M."/>
            <person name="Hayes R.D."/>
            <person name="Keri Z."/>
            <person name="LaButti K."/>
            <person name="Lipzen A."/>
            <person name="Lombard V."/>
            <person name="Magnuson J."/>
            <person name="Maillard F."/>
            <person name="Murat C."/>
            <person name="Nolan M."/>
            <person name="Ohm R.A."/>
            <person name="Pangilinan J."/>
            <person name="Pereira M.F."/>
            <person name="Perotto S."/>
            <person name="Peter M."/>
            <person name="Pfister S."/>
            <person name="Riley R."/>
            <person name="Sitrit Y."/>
            <person name="Stielow J.B."/>
            <person name="Szollosi G."/>
            <person name="Zifcakova L."/>
            <person name="Stursova M."/>
            <person name="Spatafora J.W."/>
            <person name="Tedersoo L."/>
            <person name="Vaario L.M."/>
            <person name="Yamada A."/>
            <person name="Yan M."/>
            <person name="Wang P."/>
            <person name="Xu J."/>
            <person name="Bruns T."/>
            <person name="Baldrian P."/>
            <person name="Vilgalys R."/>
            <person name="Dunand C."/>
            <person name="Henrissat B."/>
            <person name="Grigoriev I.V."/>
            <person name="Hibbett D."/>
            <person name="Nagy L.G."/>
            <person name="Martin F.M."/>
        </authorList>
    </citation>
    <scope>NUCLEOTIDE SEQUENCE</scope>
    <source>
        <strain evidence="1">BED1</strain>
    </source>
</reference>
<protein>
    <submittedName>
        <fullName evidence="1">Uncharacterized protein</fullName>
    </submittedName>
</protein>
<accession>A0AAD4G940</accession>